<dbReference type="Proteomes" id="UP000186469">
    <property type="component" value="Unassembled WGS sequence"/>
</dbReference>
<dbReference type="EMBL" id="FRDI01000002">
    <property type="protein sequence ID" value="SHN51940.1"/>
    <property type="molecule type" value="Genomic_DNA"/>
</dbReference>
<evidence type="ECO:0000313" key="2">
    <source>
        <dbReference type="Proteomes" id="UP000186469"/>
    </source>
</evidence>
<dbReference type="AlphaFoldDB" id="A0A1M7S0I4"/>
<organism evidence="1 2">
    <name type="scientific">Desulfovibrio litoralis DSM 11393</name>
    <dbReference type="NCBI Taxonomy" id="1121455"/>
    <lineage>
        <taxon>Bacteria</taxon>
        <taxon>Pseudomonadati</taxon>
        <taxon>Thermodesulfobacteriota</taxon>
        <taxon>Desulfovibrionia</taxon>
        <taxon>Desulfovibrionales</taxon>
        <taxon>Desulfovibrionaceae</taxon>
        <taxon>Desulfovibrio</taxon>
    </lineage>
</organism>
<dbReference type="RefSeq" id="WP_072695966.1">
    <property type="nucleotide sequence ID" value="NZ_FRDI01000002.1"/>
</dbReference>
<keyword evidence="2" id="KW-1185">Reference proteome</keyword>
<dbReference type="OrthoDB" id="9554135at2"/>
<gene>
    <name evidence="1" type="ORF">SAMN02745728_00399</name>
</gene>
<evidence type="ECO:0000313" key="1">
    <source>
        <dbReference type="EMBL" id="SHN51940.1"/>
    </source>
</evidence>
<sequence length="262" mass="30562">MKQRPQVPNIPFTIKKVALVARDYNIRYPNGYRDFSHTIKDTLLFLDNLQCDTILFSLYSIIPKNNHILIAELASLTNVKMICLEEFKDFPKRRKPENSIIYYNNDGWKEYRFKQKLAKISTKAQVEQAKRYAEKELPFRIFGNCCVLICGETNIVKYDKKSKTIVDYYGLERAIPPNINIILNPIHDKMTRFEMVLKRAFLSQNGRTVLSVWNKGKIDRNGMKKDGIKPPWTVYKNGSLINIEEIPNDMGLNIGVVDMKKY</sequence>
<protein>
    <submittedName>
        <fullName evidence="1">Uncharacterized protein</fullName>
    </submittedName>
</protein>
<name>A0A1M7S0I4_9BACT</name>
<reference evidence="1 2" key="1">
    <citation type="submission" date="2016-12" db="EMBL/GenBank/DDBJ databases">
        <authorList>
            <person name="Song W.-J."/>
            <person name="Kurnit D.M."/>
        </authorList>
    </citation>
    <scope>NUCLEOTIDE SEQUENCE [LARGE SCALE GENOMIC DNA]</scope>
    <source>
        <strain evidence="1 2">DSM 11393</strain>
    </source>
</reference>
<accession>A0A1M7S0I4</accession>
<proteinExistence type="predicted"/>